<organism evidence="1">
    <name type="scientific">Pithovirus LCPAC404</name>
    <dbReference type="NCBI Taxonomy" id="2506597"/>
    <lineage>
        <taxon>Viruses</taxon>
        <taxon>Pithoviruses</taxon>
    </lineage>
</organism>
<dbReference type="InterPro" id="IPR016197">
    <property type="entry name" value="Chromo-like_dom_sf"/>
</dbReference>
<proteinExistence type="predicted"/>
<name>A0A481ZGA6_9VIRU</name>
<sequence>MTDSNIPDTVETPVNVGCQTPIEHRKHYFKYLREFLIEDCSNIIVDFLVYPYFRIGDKIDIFYQTGHNWWVGFVCEEKTDDSGIQRVNIHYIGWDNQWNEWLDRDSDSVQPAGWHTAGKVVVGGKLLKDRSSDANLELIKRGDILADNFDLGVVTIKNDKQVTVCFSSNVEDVKTYSVYKTTLKNIAIDDSAQCLVCDYVSEKSYYCLKCGTTCGTTS</sequence>
<dbReference type="EMBL" id="MK500595">
    <property type="protein sequence ID" value="QBK93411.1"/>
    <property type="molecule type" value="Genomic_DNA"/>
</dbReference>
<gene>
    <name evidence="1" type="ORF">LCPAC404_01150</name>
</gene>
<evidence type="ECO:0000313" key="1">
    <source>
        <dbReference type="EMBL" id="QBK93411.1"/>
    </source>
</evidence>
<dbReference type="Gene3D" id="2.30.30.140">
    <property type="match status" value="1"/>
</dbReference>
<dbReference type="SUPFAM" id="SSF54160">
    <property type="entry name" value="Chromo domain-like"/>
    <property type="match status" value="1"/>
</dbReference>
<protein>
    <submittedName>
        <fullName evidence="1">Mbt repeat protein</fullName>
    </submittedName>
</protein>
<accession>A0A481ZGA6</accession>
<reference evidence="1" key="1">
    <citation type="journal article" date="2019" name="MBio">
        <title>Virus Genomes from Deep Sea Sediments Expand the Ocean Megavirome and Support Independent Origins of Viral Gigantism.</title>
        <authorList>
            <person name="Backstrom D."/>
            <person name="Yutin N."/>
            <person name="Jorgensen S.L."/>
            <person name="Dharamshi J."/>
            <person name="Homa F."/>
            <person name="Zaremba-Niedwiedzka K."/>
            <person name="Spang A."/>
            <person name="Wolf Y.I."/>
            <person name="Koonin E.V."/>
            <person name="Ettema T.J."/>
        </authorList>
    </citation>
    <scope>NUCLEOTIDE SEQUENCE</scope>
</reference>